<protein>
    <submittedName>
        <fullName evidence="1">Uncharacterized protein</fullName>
    </submittedName>
</protein>
<proteinExistence type="predicted"/>
<gene>
    <name evidence="1" type="ORF">DSO57_1002476</name>
</gene>
<reference evidence="1" key="1">
    <citation type="submission" date="2022-04" db="EMBL/GenBank/DDBJ databases">
        <title>Genome of the entomopathogenic fungus Entomophthora muscae.</title>
        <authorList>
            <person name="Elya C."/>
            <person name="Lovett B.R."/>
            <person name="Lee E."/>
            <person name="Macias A.M."/>
            <person name="Hajek A.E."/>
            <person name="De Bivort B.L."/>
            <person name="Kasson M.T."/>
            <person name="De Fine Licht H.H."/>
            <person name="Stajich J.E."/>
        </authorList>
    </citation>
    <scope>NUCLEOTIDE SEQUENCE</scope>
    <source>
        <strain evidence="1">Berkeley</strain>
    </source>
</reference>
<sequence>MSSDQYNNVNDKEVQPAKSESCWGCKISGFLTFSTIGSFFLYETRNYKSTQETNPSISEKAKVFHAKDARCEIELKTHQQILLNSKKMAQAWYRALTSSPVNDMTPNNIRFMRGAGFGMFIFTFFNLMKYHG</sequence>
<organism evidence="1 2">
    <name type="scientific">Entomophthora muscae</name>
    <dbReference type="NCBI Taxonomy" id="34485"/>
    <lineage>
        <taxon>Eukaryota</taxon>
        <taxon>Fungi</taxon>
        <taxon>Fungi incertae sedis</taxon>
        <taxon>Zoopagomycota</taxon>
        <taxon>Entomophthoromycotina</taxon>
        <taxon>Entomophthoromycetes</taxon>
        <taxon>Entomophthorales</taxon>
        <taxon>Entomophthoraceae</taxon>
        <taxon>Entomophthora</taxon>
    </lineage>
</organism>
<comment type="caution">
    <text evidence="1">The sequence shown here is derived from an EMBL/GenBank/DDBJ whole genome shotgun (WGS) entry which is preliminary data.</text>
</comment>
<evidence type="ECO:0000313" key="1">
    <source>
        <dbReference type="EMBL" id="KAJ9078848.1"/>
    </source>
</evidence>
<evidence type="ECO:0000313" key="2">
    <source>
        <dbReference type="Proteomes" id="UP001165960"/>
    </source>
</evidence>
<keyword evidence="2" id="KW-1185">Reference proteome</keyword>
<dbReference type="EMBL" id="QTSX02002135">
    <property type="protein sequence ID" value="KAJ9078848.1"/>
    <property type="molecule type" value="Genomic_DNA"/>
</dbReference>
<accession>A0ACC2TVR3</accession>
<name>A0ACC2TVR3_9FUNG</name>
<dbReference type="Proteomes" id="UP001165960">
    <property type="component" value="Unassembled WGS sequence"/>
</dbReference>